<dbReference type="InterPro" id="IPR002686">
    <property type="entry name" value="Transposase_17"/>
</dbReference>
<dbReference type="SMART" id="SM01321">
    <property type="entry name" value="Y1_Tnp"/>
    <property type="match status" value="1"/>
</dbReference>
<dbReference type="AlphaFoldDB" id="A0A1I2VSH4"/>
<sequence>MELGRSYHIYNHANGMENIFRDEENYRFFLQQYVKYLSGVVDTYAYCLMPNHFHLLVGVMDEEQLMSTFPKFETLEKLISKQFAKFFSSYTQSFNKVYNRKGSLFIKNFKRTPIIDEHQWQETFIYIHLNPVKHGFVKDHPDWKWSSWHAYQNLNKTSNLQRAYFTNFYDGWEHVENMMKMKKEWLMNKNLE</sequence>
<proteinExistence type="predicted"/>
<dbReference type="GO" id="GO:0003677">
    <property type="term" value="F:DNA binding"/>
    <property type="evidence" value="ECO:0007669"/>
    <property type="project" value="InterPro"/>
</dbReference>
<accession>A0A1I2VSH4</accession>
<gene>
    <name evidence="2" type="ORF">SAMN04487988_11085</name>
</gene>
<evidence type="ECO:0000259" key="1">
    <source>
        <dbReference type="SMART" id="SM01321"/>
    </source>
</evidence>
<dbReference type="InterPro" id="IPR036515">
    <property type="entry name" value="Transposase_17_sf"/>
</dbReference>
<dbReference type="Proteomes" id="UP000199642">
    <property type="component" value="Unassembled WGS sequence"/>
</dbReference>
<dbReference type="GO" id="GO:0004803">
    <property type="term" value="F:transposase activity"/>
    <property type="evidence" value="ECO:0007669"/>
    <property type="project" value="InterPro"/>
</dbReference>
<dbReference type="Gene3D" id="3.30.70.1290">
    <property type="entry name" value="Transposase IS200-like"/>
    <property type="match status" value="1"/>
</dbReference>
<evidence type="ECO:0000313" key="3">
    <source>
        <dbReference type="Proteomes" id="UP000199642"/>
    </source>
</evidence>
<feature type="domain" description="Transposase IS200-like" evidence="1">
    <location>
        <begin position="2"/>
        <end position="130"/>
    </location>
</feature>
<evidence type="ECO:0000313" key="2">
    <source>
        <dbReference type="EMBL" id="SFG91379.1"/>
    </source>
</evidence>
<dbReference type="SUPFAM" id="SSF143422">
    <property type="entry name" value="Transposase IS200-like"/>
    <property type="match status" value="1"/>
</dbReference>
<dbReference type="GO" id="GO:0006313">
    <property type="term" value="P:DNA transposition"/>
    <property type="evidence" value="ECO:0007669"/>
    <property type="project" value="InterPro"/>
</dbReference>
<protein>
    <recommendedName>
        <fullName evidence="1">Transposase IS200-like domain-containing protein</fullName>
    </recommendedName>
</protein>
<dbReference type="RefSeq" id="WP_092792705.1">
    <property type="nucleotide sequence ID" value="NZ_FOPC01000010.1"/>
</dbReference>
<dbReference type="STRING" id="435880.SAMN04487988_11085"/>
<reference evidence="3" key="1">
    <citation type="submission" date="2016-10" db="EMBL/GenBank/DDBJ databases">
        <authorList>
            <person name="Varghese N."/>
            <person name="Submissions S."/>
        </authorList>
    </citation>
    <scope>NUCLEOTIDE SEQUENCE [LARGE SCALE GENOMIC DNA]</scope>
    <source>
        <strain evidence="3">DSM 19315</strain>
    </source>
</reference>
<dbReference type="PANTHER" id="PTHR34322:SF2">
    <property type="entry name" value="TRANSPOSASE IS200-LIKE DOMAIN-CONTAINING PROTEIN"/>
    <property type="match status" value="1"/>
</dbReference>
<dbReference type="OrthoDB" id="9788881at2"/>
<organism evidence="2 3">
    <name type="scientific">Algoriphagus hitonicola</name>
    <dbReference type="NCBI Taxonomy" id="435880"/>
    <lineage>
        <taxon>Bacteria</taxon>
        <taxon>Pseudomonadati</taxon>
        <taxon>Bacteroidota</taxon>
        <taxon>Cytophagia</taxon>
        <taxon>Cytophagales</taxon>
        <taxon>Cyclobacteriaceae</taxon>
        <taxon>Algoriphagus</taxon>
    </lineage>
</organism>
<keyword evidence="3" id="KW-1185">Reference proteome</keyword>
<dbReference type="EMBL" id="FOPC01000010">
    <property type="protein sequence ID" value="SFG91379.1"/>
    <property type="molecule type" value="Genomic_DNA"/>
</dbReference>
<name>A0A1I2VSH4_9BACT</name>
<dbReference type="PANTHER" id="PTHR34322">
    <property type="entry name" value="TRANSPOSASE, Y1_TNP DOMAIN-CONTAINING"/>
    <property type="match status" value="1"/>
</dbReference>